<dbReference type="Proteomes" id="UP000253099">
    <property type="component" value="Unassembled WGS sequence"/>
</dbReference>
<dbReference type="InterPro" id="IPR025714">
    <property type="entry name" value="Methyltranfer_dom"/>
</dbReference>
<evidence type="ECO:0000259" key="4">
    <source>
        <dbReference type="Pfam" id="PF13847"/>
    </source>
</evidence>
<evidence type="ECO:0000256" key="1">
    <source>
        <dbReference type="ARBA" id="ARBA00022603"/>
    </source>
</evidence>
<dbReference type="InterPro" id="IPR052190">
    <property type="entry name" value="Euk-Arch_PrmC-MTase"/>
</dbReference>
<dbReference type="EC" id="2.1.1.-" evidence="5"/>
<keyword evidence="6" id="KW-1185">Reference proteome</keyword>
<dbReference type="GO" id="GO:0035657">
    <property type="term" value="C:eRF1 methyltransferase complex"/>
    <property type="evidence" value="ECO:0007669"/>
    <property type="project" value="TreeGrafter"/>
</dbReference>
<evidence type="ECO:0000256" key="2">
    <source>
        <dbReference type="ARBA" id="ARBA00022679"/>
    </source>
</evidence>
<dbReference type="SUPFAM" id="SSF53335">
    <property type="entry name" value="S-adenosyl-L-methionine-dependent methyltransferases"/>
    <property type="match status" value="1"/>
</dbReference>
<dbReference type="EMBL" id="NIZT01000054">
    <property type="protein sequence ID" value="RBQ22702.1"/>
    <property type="molecule type" value="Genomic_DNA"/>
</dbReference>
<reference evidence="5 6" key="1">
    <citation type="submission" date="2018-06" db="EMBL/GenBank/DDBJ databases">
        <title>Genomic insight into two independent archaeal endosymbiosis events.</title>
        <authorList>
            <person name="Lind A.E."/>
            <person name="Lewis W.H."/>
            <person name="Spang A."/>
            <person name="Guy L."/>
            <person name="Embley M.T."/>
            <person name="Ettema T.J.G."/>
        </authorList>
    </citation>
    <scope>NUCLEOTIDE SEQUENCE [LARGE SCALE GENOMIC DNA]</scope>
    <source>
        <strain evidence="5">NOE</strain>
    </source>
</reference>
<dbReference type="Pfam" id="PF13847">
    <property type="entry name" value="Methyltransf_31"/>
    <property type="match status" value="1"/>
</dbReference>
<dbReference type="GO" id="GO:0008276">
    <property type="term" value="F:protein methyltransferase activity"/>
    <property type="evidence" value="ECO:0007669"/>
    <property type="project" value="TreeGrafter"/>
</dbReference>
<gene>
    <name evidence="5" type="ORF">ALNOE001_16690</name>
</gene>
<dbReference type="NCBIfam" id="TIGR00537">
    <property type="entry name" value="hemK_rel_arch"/>
    <property type="match status" value="1"/>
</dbReference>
<proteinExistence type="predicted"/>
<comment type="caution">
    <text evidence="5">The sequence shown here is derived from an EMBL/GenBank/DDBJ whole genome shotgun (WGS) entry which is preliminary data.</text>
</comment>
<organism evidence="5 6">
    <name type="scientific">Candidatus Methanobinarius endosymbioticus</name>
    <dbReference type="NCBI Taxonomy" id="2006182"/>
    <lineage>
        <taxon>Archaea</taxon>
        <taxon>Methanobacteriati</taxon>
        <taxon>Methanobacteriota</taxon>
        <taxon>Methanomada group</taxon>
        <taxon>Methanobacteria</taxon>
        <taxon>Methanobacteriales</taxon>
        <taxon>Methanobacteriaceae</taxon>
        <taxon>Candidatus Methanobinarius</taxon>
    </lineage>
</organism>
<protein>
    <submittedName>
        <fullName evidence="5">Putative S-adenosylmethionine-dependent methyltransferase</fullName>
        <ecNumber evidence="5">2.1.1.-</ecNumber>
    </submittedName>
</protein>
<feature type="domain" description="Methyltransferase" evidence="4">
    <location>
        <begin position="31"/>
        <end position="162"/>
    </location>
</feature>
<sequence length="205" mass="23275">MKIGEFEFETDEMVYEPSDDSFILADNLNINPNERVLEIGTGSGIIAMHASKIAKEVIATDINFNAIELAEKNFLANDIKNIKLLFGDLFEPLKTESKDKQNFDVILFNTPYLPTDECEILEDNLNYAFDGGLDGRKIIDPFLNQVKNYLNENGRVQLIQSSLSSVEQTIMKLEELGFLPEITAIEGFFFEEIVLITAFLDYIEK</sequence>
<evidence type="ECO:0000313" key="5">
    <source>
        <dbReference type="EMBL" id="RBQ22702.1"/>
    </source>
</evidence>
<accession>A0A366MB13</accession>
<dbReference type="InterPro" id="IPR029063">
    <property type="entry name" value="SAM-dependent_MTases_sf"/>
</dbReference>
<dbReference type="NCBIfam" id="NF011529">
    <property type="entry name" value="PRK14968.1-3"/>
    <property type="match status" value="1"/>
</dbReference>
<name>A0A366MB13_9EURY</name>
<evidence type="ECO:0000256" key="3">
    <source>
        <dbReference type="ARBA" id="ARBA00022691"/>
    </source>
</evidence>
<dbReference type="InterPro" id="IPR004557">
    <property type="entry name" value="PrmC-related"/>
</dbReference>
<keyword evidence="2 5" id="KW-0808">Transferase</keyword>
<dbReference type="PANTHER" id="PTHR45875">
    <property type="entry name" value="METHYLTRANSFERASE N6AMT1"/>
    <property type="match status" value="1"/>
</dbReference>
<evidence type="ECO:0000313" key="6">
    <source>
        <dbReference type="Proteomes" id="UP000253099"/>
    </source>
</evidence>
<dbReference type="AlphaFoldDB" id="A0A366MB13"/>
<dbReference type="GO" id="GO:0032259">
    <property type="term" value="P:methylation"/>
    <property type="evidence" value="ECO:0007669"/>
    <property type="project" value="UniProtKB-KW"/>
</dbReference>
<dbReference type="PANTHER" id="PTHR45875:SF1">
    <property type="entry name" value="METHYLTRANSFERASE N6AMT1"/>
    <property type="match status" value="1"/>
</dbReference>
<dbReference type="CDD" id="cd02440">
    <property type="entry name" value="AdoMet_MTases"/>
    <property type="match status" value="1"/>
</dbReference>
<keyword evidence="1 5" id="KW-0489">Methyltransferase</keyword>
<dbReference type="GO" id="GO:0008757">
    <property type="term" value="F:S-adenosylmethionine-dependent methyltransferase activity"/>
    <property type="evidence" value="ECO:0007669"/>
    <property type="project" value="TreeGrafter"/>
</dbReference>
<keyword evidence="3" id="KW-0949">S-adenosyl-L-methionine</keyword>
<dbReference type="Gene3D" id="3.40.50.150">
    <property type="entry name" value="Vaccinia Virus protein VP39"/>
    <property type="match status" value="1"/>
</dbReference>